<dbReference type="HOGENOM" id="CLU_394751_0_0_6"/>
<proteinExistence type="predicted"/>
<dbReference type="eggNOG" id="ENOG5031DGM">
    <property type="taxonomic scope" value="Bacteria"/>
</dbReference>
<dbReference type="Proteomes" id="UP000007257">
    <property type="component" value="Chromosome"/>
</dbReference>
<dbReference type="AlphaFoldDB" id="A0A0H3F4J5"/>
<accession>A0A0H3F4J5</accession>
<reference evidence="1 2" key="2">
    <citation type="journal article" date="2012" name="J. Bacteriol.">
        <title>Complete Genome Sequence of Rahnella sp. Strain Y9602, a Gammaproteobacterium Isolate from Metal- and Radionuclide-Contaminated Soil.</title>
        <authorList>
            <person name="Martinez R.J."/>
            <person name="Bruce D."/>
            <person name="Detter C."/>
            <person name="Goodwin L.A."/>
            <person name="Han J."/>
            <person name="Han C.S."/>
            <person name="Held B."/>
            <person name="Land M.L."/>
            <person name="Mikhailova N."/>
            <person name="Nolan M."/>
            <person name="Pennacchio L."/>
            <person name="Pitluck S."/>
            <person name="Tapia R."/>
            <person name="Woyke T."/>
            <person name="Sobecky P.A."/>
        </authorList>
    </citation>
    <scope>NUCLEOTIDE SEQUENCE [LARGE SCALE GENOMIC DNA]</scope>
    <source>
        <strain evidence="1 2">Y9602</strain>
    </source>
</reference>
<dbReference type="KEGG" id="rah:Rahaq_0188"/>
<evidence type="ECO:0000313" key="1">
    <source>
        <dbReference type="EMBL" id="ADW71818.1"/>
    </source>
</evidence>
<dbReference type="EMBL" id="CP002505">
    <property type="protein sequence ID" value="ADW71818.1"/>
    <property type="molecule type" value="Genomic_DNA"/>
</dbReference>
<dbReference type="RefSeq" id="WP_013573536.1">
    <property type="nucleotide sequence ID" value="NC_015061.1"/>
</dbReference>
<organism evidence="1 2">
    <name type="scientific">Rahnella sp. (strain Y9602)</name>
    <dbReference type="NCBI Taxonomy" id="2703885"/>
    <lineage>
        <taxon>Bacteria</taxon>
        <taxon>Pseudomonadati</taxon>
        <taxon>Pseudomonadota</taxon>
        <taxon>Gammaproteobacteria</taxon>
        <taxon>Enterobacterales</taxon>
        <taxon>Yersiniaceae</taxon>
        <taxon>Rahnella</taxon>
    </lineage>
</organism>
<evidence type="ECO:0000313" key="2">
    <source>
        <dbReference type="Proteomes" id="UP000007257"/>
    </source>
</evidence>
<dbReference type="OrthoDB" id="2483152at2"/>
<protein>
    <recommendedName>
        <fullName evidence="3">Peptidase C14</fullName>
    </recommendedName>
</protein>
<reference evidence="2" key="1">
    <citation type="submission" date="2011-01" db="EMBL/GenBank/DDBJ databases">
        <title>Complete sequence of chromosome of Rahnella sp. Y9602.</title>
        <authorList>
            <consortium name="US DOE Joint Genome Institute"/>
            <person name="Lucas S."/>
            <person name="Copeland A."/>
            <person name="Lapidus A."/>
            <person name="Cheng J.-F."/>
            <person name="Goodwin L."/>
            <person name="Pitluck S."/>
            <person name="Lu M."/>
            <person name="Detter J.C."/>
            <person name="Han C."/>
            <person name="Tapia R."/>
            <person name="Land M."/>
            <person name="Hauser L."/>
            <person name="Kyrpides N."/>
            <person name="Ivanova N."/>
            <person name="Ovchinnikova G."/>
            <person name="Pagani I."/>
            <person name="Sobecky P.A."/>
            <person name="Martinez R.J."/>
            <person name="Woyke T."/>
        </authorList>
    </citation>
    <scope>NUCLEOTIDE SEQUENCE [LARGE SCALE GENOMIC DNA]</scope>
    <source>
        <strain evidence="2">Y9602</strain>
    </source>
</reference>
<gene>
    <name evidence="1" type="ordered locus">Rahaq_0188</name>
</gene>
<evidence type="ECO:0008006" key="3">
    <source>
        <dbReference type="Google" id="ProtNLM"/>
    </source>
</evidence>
<sequence>MINRRELIAGITGGVVSAGLFKAVEINPDKMISASNIMALRNLSAPADRTCAMVLGYYFAGDGAPKLVYWDANSEKEANQGTVISSLKSAKGRWLQLHNGVMDFRQFGIVNRQNAADAALKAMISDPLIHRIEAHTSLNFMSRHRFNRSNITLDFNGQTVTATGLETLADAKNNYLSAIFFFRGIAEEKTSISLLRDPLPLLSEIYPVDDSSLYPVGQWYCLESDKVSGHWERKIQRLVQVTEQIDETHIRLNYRSGWALDAQSQLHWRKVTPVENVCIQNMHYFAEGQLANSSSQPVAFEYAIYCDVLNVHAQGTFWSVIFRRWNTFFRTEQCSLTNPPSVSWGGAGYLTQQIYCQYGVITDCTASNARHLNDFTASSSCVVKHCHSNGDSSGAFVTHGQYEHDLHFTANSGILTLANSGKPWGQSAARIVINQHHCSMLTADTHVTDLTLTDVHIYRSVEQDNLGILRLNCDGLTVQNCSLSGELTLLQNSQRSIKMNVFENCGFVLDPRHDSTISNLAPDDPFIVSHPAAEARNSINGRSLLYFSHCQFKGTDKDVSLLIKNKEVNFNACRLENVSLILTADEPQKIVINGDSTLSSDQASRPLLSRTGEHPVTWRLGPMQTEVTGDDQLHIHITAGINHYQAHHVTFTHGKRLFTDKAFSRPSYFIEQNNIMINTRSVVPASTGAHIVVENTEI</sequence>
<name>A0A0H3F4J5_RAHSY</name>